<gene>
    <name evidence="4" type="ORF">ALC62_15712</name>
</gene>
<dbReference type="Proteomes" id="UP000078542">
    <property type="component" value="Unassembled WGS sequence"/>
</dbReference>
<dbReference type="EMBL" id="KQ978473">
    <property type="protein sequence ID" value="KYM93726.1"/>
    <property type="molecule type" value="Genomic_DNA"/>
</dbReference>
<proteinExistence type="inferred from homology"/>
<accession>A0A151I6K7</accession>
<dbReference type="STRING" id="456900.A0A151I6K7"/>
<evidence type="ECO:0000256" key="3">
    <source>
        <dbReference type="PIRSR" id="PIRSR600246-3"/>
    </source>
</evidence>
<protein>
    <submittedName>
        <fullName evidence="4">L-asparaginase</fullName>
    </submittedName>
</protein>
<dbReference type="InterPro" id="IPR029055">
    <property type="entry name" value="Ntn_hydrolases_N"/>
</dbReference>
<dbReference type="PANTHER" id="PTHR10188:SF43">
    <property type="entry name" value="ASPARAGINASE (EUROFUNG)"/>
    <property type="match status" value="1"/>
</dbReference>
<organism evidence="4 5">
    <name type="scientific">Cyphomyrmex costatus</name>
    <dbReference type="NCBI Taxonomy" id="456900"/>
    <lineage>
        <taxon>Eukaryota</taxon>
        <taxon>Metazoa</taxon>
        <taxon>Ecdysozoa</taxon>
        <taxon>Arthropoda</taxon>
        <taxon>Hexapoda</taxon>
        <taxon>Insecta</taxon>
        <taxon>Pterygota</taxon>
        <taxon>Neoptera</taxon>
        <taxon>Endopterygota</taxon>
        <taxon>Hymenoptera</taxon>
        <taxon>Apocrita</taxon>
        <taxon>Aculeata</taxon>
        <taxon>Formicoidea</taxon>
        <taxon>Formicidae</taxon>
        <taxon>Myrmicinae</taxon>
        <taxon>Cyphomyrmex</taxon>
    </lineage>
</organism>
<comment type="similarity">
    <text evidence="1">Belongs to the Ntn-hydrolase family.</text>
</comment>
<dbReference type="Pfam" id="PF01112">
    <property type="entry name" value="Asparaginase_2"/>
    <property type="match status" value="1"/>
</dbReference>
<dbReference type="SUPFAM" id="SSF56235">
    <property type="entry name" value="N-terminal nucleophile aminohydrolases (Ntn hydrolases)"/>
    <property type="match status" value="1"/>
</dbReference>
<dbReference type="GO" id="GO:0005737">
    <property type="term" value="C:cytoplasm"/>
    <property type="evidence" value="ECO:0007669"/>
    <property type="project" value="TreeGrafter"/>
</dbReference>
<feature type="site" description="Cleavage; by autolysis" evidence="3">
    <location>
        <begin position="135"/>
        <end position="136"/>
    </location>
</feature>
<dbReference type="GO" id="GO:0016787">
    <property type="term" value="F:hydrolase activity"/>
    <property type="evidence" value="ECO:0007669"/>
    <property type="project" value="InterPro"/>
</dbReference>
<evidence type="ECO:0000313" key="4">
    <source>
        <dbReference type="EMBL" id="KYM93726.1"/>
    </source>
</evidence>
<dbReference type="AlphaFoldDB" id="A0A151I6K7"/>
<feature type="active site" description="Nucleophile" evidence="2">
    <location>
        <position position="136"/>
    </location>
</feature>
<evidence type="ECO:0000256" key="2">
    <source>
        <dbReference type="PIRSR" id="PIRSR600246-1"/>
    </source>
</evidence>
<sequence length="730" mass="83336">MSCKNAASIGYQSLLNGANSVQAVENALWWLECDEFFNCGYGSVLNNIGEVQMDASIVNGFKSECGSVAAISDIEHPISLAKYVLDNFPNSIIVGEGAKELTRYAKLNCLSKGNMTAPMAHLAYNKSRETGNSGSTVGCIAYDGYSIAAGVTSGGLNKKLMGSVGDSSVLGCSTYANRNVGCSLTGHGESIMKLGLSRIIASDIEEGCSLRKALKKNLDYMSTKYNQTFGGVVFEKSGEWDIYFTSHKMPYTVIMNDCVTFGAALDREEHEIITRKHFMPNELIYAMKHCVMNTRYIDLPLNEVNYFSPTLTPNHSYLQQLLEHPLYDLPSMLRNDFSSAKVEYLTKSESIYNLTSQYDIQLDSIDSNLHFIEKTVSLFEQTKIASIKDLKSEIVIENFMESNTECLERKENFIDYLHKEIPCRFKIDVKKKQYYDDAIIDMKVPPLASALTNEFIFNEILPDGKLSIPSRCSEDDESKDDNAYLKNNDSPQTKLIKFCKSYNTNLSSTERKAVLENLNLPRKQKRKLMRDLFGKFVKQTDTCLNTERKSPNKDDNYMKETEIISTNISEIENILPEMSNILNFSVNASIFDNFINFENEYLDDPSEKKTYSKIFESIIDESVTDKRRNNNILRLFRPFKDYWMYHCNFSRVKPKNFELLEKMLPRSFRWLLNECASYIEISTEDLYEEVCLIEAYYAYVLQESKIYSHVTDKSENCTNQAYINAILKKW</sequence>
<dbReference type="InterPro" id="IPR000246">
    <property type="entry name" value="Peptidase_T2"/>
</dbReference>
<evidence type="ECO:0000256" key="1">
    <source>
        <dbReference type="ARBA" id="ARBA00010872"/>
    </source>
</evidence>
<name>A0A151I6K7_9HYME</name>
<dbReference type="Gene3D" id="3.60.20.30">
    <property type="entry name" value="(Glycosyl)asparaginase"/>
    <property type="match status" value="1"/>
</dbReference>
<dbReference type="PANTHER" id="PTHR10188">
    <property type="entry name" value="L-ASPARAGINASE"/>
    <property type="match status" value="1"/>
</dbReference>
<evidence type="ECO:0000313" key="5">
    <source>
        <dbReference type="Proteomes" id="UP000078542"/>
    </source>
</evidence>
<reference evidence="4 5" key="1">
    <citation type="submission" date="2016-03" db="EMBL/GenBank/DDBJ databases">
        <title>Cyphomyrmex costatus WGS genome.</title>
        <authorList>
            <person name="Nygaard S."/>
            <person name="Hu H."/>
            <person name="Boomsma J."/>
            <person name="Zhang G."/>
        </authorList>
    </citation>
    <scope>NUCLEOTIDE SEQUENCE [LARGE SCALE GENOMIC DNA]</scope>
    <source>
        <strain evidence="4">MS0001</strain>
        <tissue evidence="4">Whole body</tissue>
    </source>
</reference>
<keyword evidence="5" id="KW-1185">Reference proteome</keyword>